<evidence type="ECO:0000256" key="1">
    <source>
        <dbReference type="ARBA" id="ARBA00004651"/>
    </source>
</evidence>
<keyword evidence="4 7" id="KW-1133">Transmembrane helix</keyword>
<organism evidence="10">
    <name type="scientific">uncultured Microvirga sp</name>
    <dbReference type="NCBI Taxonomy" id="412392"/>
    <lineage>
        <taxon>Bacteria</taxon>
        <taxon>Pseudomonadati</taxon>
        <taxon>Pseudomonadota</taxon>
        <taxon>Alphaproteobacteria</taxon>
        <taxon>Hyphomicrobiales</taxon>
        <taxon>Methylobacteriaceae</taxon>
        <taxon>Microvirga</taxon>
        <taxon>environmental samples</taxon>
    </lineage>
</organism>
<reference evidence="10" key="1">
    <citation type="submission" date="2020-02" db="EMBL/GenBank/DDBJ databases">
        <authorList>
            <person name="Meier V. D."/>
        </authorList>
    </citation>
    <scope>NUCLEOTIDE SEQUENCE</scope>
    <source>
        <strain evidence="10">AVDCRST_MAG90</strain>
    </source>
</reference>
<dbReference type="Pfam" id="PF02706">
    <property type="entry name" value="Wzz"/>
    <property type="match status" value="1"/>
</dbReference>
<dbReference type="InterPro" id="IPR032807">
    <property type="entry name" value="GNVR"/>
</dbReference>
<dbReference type="EMBL" id="CADCUC010000469">
    <property type="protein sequence ID" value="CAA9349240.1"/>
    <property type="molecule type" value="Genomic_DNA"/>
</dbReference>
<evidence type="ECO:0000259" key="9">
    <source>
        <dbReference type="Pfam" id="PF13807"/>
    </source>
</evidence>
<keyword evidence="6" id="KW-0175">Coiled coil</keyword>
<dbReference type="AlphaFoldDB" id="A0A6J4M652"/>
<protein>
    <recommendedName>
        <fullName evidence="11">Lipopolysaccharide biosynthesis protein</fullName>
    </recommendedName>
</protein>
<evidence type="ECO:0000313" key="10">
    <source>
        <dbReference type="EMBL" id="CAA9349240.1"/>
    </source>
</evidence>
<evidence type="ECO:0000256" key="6">
    <source>
        <dbReference type="SAM" id="Coils"/>
    </source>
</evidence>
<evidence type="ECO:0000256" key="2">
    <source>
        <dbReference type="ARBA" id="ARBA00022475"/>
    </source>
</evidence>
<accession>A0A6J4M652</accession>
<evidence type="ECO:0000256" key="3">
    <source>
        <dbReference type="ARBA" id="ARBA00022692"/>
    </source>
</evidence>
<dbReference type="PANTHER" id="PTHR32309">
    <property type="entry name" value="TYROSINE-PROTEIN KINASE"/>
    <property type="match status" value="1"/>
</dbReference>
<dbReference type="InterPro" id="IPR003856">
    <property type="entry name" value="LPS_length_determ_N"/>
</dbReference>
<feature type="transmembrane region" description="Helical" evidence="7">
    <location>
        <begin position="38"/>
        <end position="57"/>
    </location>
</feature>
<feature type="domain" description="Tyrosine-protein kinase G-rich" evidence="9">
    <location>
        <begin position="384"/>
        <end position="464"/>
    </location>
</feature>
<dbReference type="InterPro" id="IPR050445">
    <property type="entry name" value="Bact_polysacc_biosynth/exp"/>
</dbReference>
<sequence>MYQFETSPRSGAPAEPASAAPARPLDLWWLHLLRRRRFAILAFGVLGALIGLAYGFLATERWIATTQLLVDPRDVRVVQNDLNQQGVMSEAAVAIVESQVRVLASNSVLRRVIEQENLAADPEYNGTPIRVFDQLRQAARAWWQAPGASDPDLEALRELRGRVDARRTERTYVMDVNVTSQEPAKAVRIANAVASAYLDEQAAARSEVARRVSASLSGRLNELRQRVEAAEQAVEKYKVQNNIVTANGRLVNESQLTEISTQLVAARARGAEARARYDQIRAAQRSGAGGGAFAEAVGSTTVGTLRAQLAEVTRQEAELGANLGPRSPQLQAAQAQIRNLRRVIGEEIGRLAASAQADLERAQANEQALAGSLEALKREAVTTNQASVRLRELERDLEANRTIYEAFLVRARETGEQERLDATNVRVISEATLPRDRTWPRRSIIVPTGLLLGLAFGIVWVLGRGLTKGLKAAP</sequence>
<dbReference type="GO" id="GO:0004713">
    <property type="term" value="F:protein tyrosine kinase activity"/>
    <property type="evidence" value="ECO:0007669"/>
    <property type="project" value="TreeGrafter"/>
</dbReference>
<evidence type="ECO:0008006" key="11">
    <source>
        <dbReference type="Google" id="ProtNLM"/>
    </source>
</evidence>
<dbReference type="Pfam" id="PF13807">
    <property type="entry name" value="GNVR"/>
    <property type="match status" value="1"/>
</dbReference>
<proteinExistence type="predicted"/>
<keyword evidence="3 7" id="KW-0812">Transmembrane</keyword>
<evidence type="ECO:0000256" key="7">
    <source>
        <dbReference type="SAM" id="Phobius"/>
    </source>
</evidence>
<keyword evidence="5 7" id="KW-0472">Membrane</keyword>
<feature type="domain" description="Polysaccharide chain length determinant N-terminal" evidence="8">
    <location>
        <begin position="32"/>
        <end position="115"/>
    </location>
</feature>
<evidence type="ECO:0000256" key="5">
    <source>
        <dbReference type="ARBA" id="ARBA00023136"/>
    </source>
</evidence>
<evidence type="ECO:0000259" key="8">
    <source>
        <dbReference type="Pfam" id="PF02706"/>
    </source>
</evidence>
<feature type="transmembrane region" description="Helical" evidence="7">
    <location>
        <begin position="444"/>
        <end position="462"/>
    </location>
</feature>
<comment type="subcellular location">
    <subcellularLocation>
        <location evidence="1">Cell membrane</location>
        <topology evidence="1">Multi-pass membrane protein</topology>
    </subcellularLocation>
</comment>
<dbReference type="PANTHER" id="PTHR32309:SF13">
    <property type="entry name" value="FERRIC ENTEROBACTIN TRANSPORT PROTEIN FEPE"/>
    <property type="match status" value="1"/>
</dbReference>
<gene>
    <name evidence="10" type="ORF">AVDCRST_MAG90-2364</name>
</gene>
<dbReference type="GO" id="GO:0005886">
    <property type="term" value="C:plasma membrane"/>
    <property type="evidence" value="ECO:0007669"/>
    <property type="project" value="UniProtKB-SubCell"/>
</dbReference>
<evidence type="ECO:0000256" key="4">
    <source>
        <dbReference type="ARBA" id="ARBA00022989"/>
    </source>
</evidence>
<name>A0A6J4M652_9HYPH</name>
<feature type="coiled-coil region" evidence="6">
    <location>
        <begin position="213"/>
        <end position="247"/>
    </location>
</feature>
<keyword evidence="2" id="KW-1003">Cell membrane</keyword>